<keyword evidence="2" id="KW-1133">Transmembrane helix</keyword>
<evidence type="ECO:0000313" key="4">
    <source>
        <dbReference type="EMBL" id="KAF9331993.1"/>
    </source>
</evidence>
<dbReference type="EMBL" id="JAAAUY010000289">
    <property type="protein sequence ID" value="KAF9331993.1"/>
    <property type="molecule type" value="Genomic_DNA"/>
</dbReference>
<feature type="region of interest" description="Disordered" evidence="1">
    <location>
        <begin position="57"/>
        <end position="92"/>
    </location>
</feature>
<evidence type="ECO:0000313" key="5">
    <source>
        <dbReference type="Proteomes" id="UP000696485"/>
    </source>
</evidence>
<keyword evidence="5" id="KW-1185">Reference proteome</keyword>
<feature type="transmembrane region" description="Helical" evidence="2">
    <location>
        <begin position="119"/>
        <end position="136"/>
    </location>
</feature>
<feature type="domain" description="DUF4396" evidence="3">
    <location>
        <begin position="110"/>
        <end position="248"/>
    </location>
</feature>
<proteinExistence type="predicted"/>
<dbReference type="InterPro" id="IPR025509">
    <property type="entry name" value="DUF4396"/>
</dbReference>
<name>A0A9P5SMT8_9FUNG</name>
<dbReference type="Proteomes" id="UP000696485">
    <property type="component" value="Unassembled WGS sequence"/>
</dbReference>
<gene>
    <name evidence="4" type="ORF">BG006_005143</name>
</gene>
<accession>A0A9P5SMT8</accession>
<keyword evidence="2" id="KW-0812">Transmembrane</keyword>
<organism evidence="4 5">
    <name type="scientific">Podila minutissima</name>
    <dbReference type="NCBI Taxonomy" id="64525"/>
    <lineage>
        <taxon>Eukaryota</taxon>
        <taxon>Fungi</taxon>
        <taxon>Fungi incertae sedis</taxon>
        <taxon>Mucoromycota</taxon>
        <taxon>Mortierellomycotina</taxon>
        <taxon>Mortierellomycetes</taxon>
        <taxon>Mortierellales</taxon>
        <taxon>Mortierellaceae</taxon>
        <taxon>Podila</taxon>
    </lineage>
</organism>
<comment type="caution">
    <text evidence="4">The sequence shown here is derived from an EMBL/GenBank/DDBJ whole genome shotgun (WGS) entry which is preliminary data.</text>
</comment>
<feature type="transmembrane region" description="Helical" evidence="2">
    <location>
        <begin position="148"/>
        <end position="168"/>
    </location>
</feature>
<reference evidence="4" key="1">
    <citation type="journal article" date="2020" name="Fungal Divers.">
        <title>Resolving the Mortierellaceae phylogeny through synthesis of multi-gene phylogenetics and phylogenomics.</title>
        <authorList>
            <person name="Vandepol N."/>
            <person name="Liber J."/>
            <person name="Desiro A."/>
            <person name="Na H."/>
            <person name="Kennedy M."/>
            <person name="Barry K."/>
            <person name="Grigoriev I.V."/>
            <person name="Miller A.N."/>
            <person name="O'Donnell K."/>
            <person name="Stajich J.E."/>
            <person name="Bonito G."/>
        </authorList>
    </citation>
    <scope>NUCLEOTIDE SEQUENCE</scope>
    <source>
        <strain evidence="4">NVP1</strain>
    </source>
</reference>
<feature type="transmembrane region" description="Helical" evidence="2">
    <location>
        <begin position="219"/>
        <end position="241"/>
    </location>
</feature>
<dbReference type="AlphaFoldDB" id="A0A9P5SMT8"/>
<dbReference type="Pfam" id="PF14342">
    <property type="entry name" value="DUF4396"/>
    <property type="match status" value="1"/>
</dbReference>
<protein>
    <recommendedName>
        <fullName evidence="3">DUF4396 domain-containing protein</fullName>
    </recommendedName>
</protein>
<keyword evidence="2" id="KW-0472">Membrane</keyword>
<feature type="transmembrane region" description="Helical" evidence="2">
    <location>
        <begin position="180"/>
        <end position="199"/>
    </location>
</feature>
<feature type="compositionally biased region" description="Basic and acidic residues" evidence="1">
    <location>
        <begin position="77"/>
        <end position="86"/>
    </location>
</feature>
<evidence type="ECO:0000256" key="1">
    <source>
        <dbReference type="SAM" id="MobiDB-lite"/>
    </source>
</evidence>
<evidence type="ECO:0000256" key="2">
    <source>
        <dbReference type="SAM" id="Phobius"/>
    </source>
</evidence>
<evidence type="ECO:0000259" key="3">
    <source>
        <dbReference type="Pfam" id="PF14342"/>
    </source>
</evidence>
<sequence length="251" mass="27817">MYSSSRLLFRAVDANHRTASATIQHRLLSARPGSIFNVHHAIKPAQANTVRWTTNHATVPPSLDEPTKKPCCASKKTTNDHSDHQPVSHNHKAKSSLPISSLQFWSDPSTWKVASTNTFRCLIGCTVGDMGMLFYLQSQHPEMSPGLAMAAAMTSGVLTSITLETVLLRFSRTLAMTWQAAFKTATGMSLISMLTMEAVENAVDYHLMGWNNIDVYSPLFWQAIGWSALAGWSAPLPFNYWNLKRHGKSCH</sequence>